<evidence type="ECO:0000259" key="3">
    <source>
        <dbReference type="Pfam" id="PF00139"/>
    </source>
</evidence>
<dbReference type="PANTHER" id="PTHR32401:SF55">
    <property type="entry name" value="LEGUME LECTIN DOMAIN-CONTAINING PROTEIN"/>
    <property type="match status" value="1"/>
</dbReference>
<dbReference type="InterPro" id="IPR013320">
    <property type="entry name" value="ConA-like_dom_sf"/>
</dbReference>
<reference evidence="4" key="3">
    <citation type="submission" date="2022-01" db="UniProtKB">
        <authorList>
            <consortium name="EnsemblPlants"/>
        </authorList>
    </citation>
    <scope>IDENTIFICATION</scope>
    <source>
        <strain evidence="4">subsp. vulgare</strain>
    </source>
</reference>
<dbReference type="InterPro" id="IPR050258">
    <property type="entry name" value="Leguminous_Lectin"/>
</dbReference>
<dbReference type="PANTHER" id="PTHR32401">
    <property type="entry name" value="CONCANAVALIN A-LIKE LECTIN FAMILY PROTEIN"/>
    <property type="match status" value="1"/>
</dbReference>
<dbReference type="SMR" id="A0A8I6ZF75"/>
<sequence>MMLLPPRHHAQAMASRRRPTTALVLASLLCLYHAPRGAFSLSFSLDFSDPGAGSSIVVAGDALVSPPALQLTKNSWASYGHKVPLWNGATGEMASFATAFSFRITSEKDILARQTGDRMAFFLGHLPSVAPDSSGAGAGLGLLPAFAGGDGTGESRIVAVEFEASLNHAGIDVSSVNSTAASAYTTMAWPAGKNLASPHVMEATVKYHNGSRILAVDLVIGGAMYQLNATVDLRRILPEEVAVGFSTANGAAFAALHRMLSWSFSSTLPESKREAPTPAEPPLPTSSSYSHKKVALVLLFLGTITTRCVRIGFQFGFKTSPGRVPLAVVA</sequence>
<proteinExistence type="inferred from homology"/>
<dbReference type="SUPFAM" id="SSF49899">
    <property type="entry name" value="Concanavalin A-like lectins/glucanases"/>
    <property type="match status" value="1"/>
</dbReference>
<dbReference type="AlphaFoldDB" id="A0A8I6ZF75"/>
<accession>A0A8I6ZF75</accession>
<dbReference type="Gramene" id="HORVU.MOREX.r3.7HG0742780.1">
    <property type="protein sequence ID" value="HORVU.MOREX.r3.7HG0742780.1.CDS1"/>
    <property type="gene ID" value="HORVU.MOREX.r3.7HG0742780"/>
</dbReference>
<reference evidence="4" key="2">
    <citation type="submission" date="2020-10" db="EMBL/GenBank/DDBJ databases">
        <authorList>
            <person name="Scholz U."/>
            <person name="Mascher M."/>
            <person name="Fiebig A."/>
        </authorList>
    </citation>
    <scope>NUCLEOTIDE SEQUENCE [LARGE SCALE GENOMIC DNA]</scope>
    <source>
        <strain evidence="4">cv. Morex</strain>
    </source>
</reference>
<dbReference type="Proteomes" id="UP000011116">
    <property type="component" value="Chromosome 7H"/>
</dbReference>
<dbReference type="GO" id="GO:0030246">
    <property type="term" value="F:carbohydrate binding"/>
    <property type="evidence" value="ECO:0007669"/>
    <property type="project" value="UniProtKB-KW"/>
</dbReference>
<dbReference type="EnsemblPlants" id="HORVU.MOREX.r3.7HG0742780.1">
    <property type="protein sequence ID" value="HORVU.MOREX.r3.7HG0742780.1.CDS1"/>
    <property type="gene ID" value="HORVU.MOREX.r3.7HG0742780"/>
</dbReference>
<protein>
    <recommendedName>
        <fullName evidence="3">Legume lectin domain-containing protein</fullName>
    </recommendedName>
</protein>
<dbReference type="Gene3D" id="2.60.120.200">
    <property type="match status" value="1"/>
</dbReference>
<feature type="domain" description="Legume lectin" evidence="3">
    <location>
        <begin position="47"/>
        <end position="273"/>
    </location>
</feature>
<name>A0A8I6ZF75_HORVV</name>
<keyword evidence="5" id="KW-1185">Reference proteome</keyword>
<reference evidence="5" key="1">
    <citation type="journal article" date="2012" name="Nature">
        <title>A physical, genetic and functional sequence assembly of the barley genome.</title>
        <authorList>
            <consortium name="The International Barley Genome Sequencing Consortium"/>
            <person name="Mayer K.F."/>
            <person name="Waugh R."/>
            <person name="Brown J.W."/>
            <person name="Schulman A."/>
            <person name="Langridge P."/>
            <person name="Platzer M."/>
            <person name="Fincher G.B."/>
            <person name="Muehlbauer G.J."/>
            <person name="Sato K."/>
            <person name="Close T.J."/>
            <person name="Wise R.P."/>
            <person name="Stein N."/>
        </authorList>
    </citation>
    <scope>NUCLEOTIDE SEQUENCE [LARGE SCALE GENOMIC DNA]</scope>
    <source>
        <strain evidence="5">cv. Morex</strain>
    </source>
</reference>
<dbReference type="InterPro" id="IPR001220">
    <property type="entry name" value="Legume_lectin_dom"/>
</dbReference>
<dbReference type="CDD" id="cd06899">
    <property type="entry name" value="lectin_legume_LecRK_Arcelin_ConA"/>
    <property type="match status" value="1"/>
</dbReference>
<evidence type="ECO:0000256" key="2">
    <source>
        <dbReference type="ARBA" id="ARBA00022734"/>
    </source>
</evidence>
<evidence type="ECO:0000313" key="4">
    <source>
        <dbReference type="EnsemblPlants" id="HORVU.MOREX.r3.7HG0742780.1.CDS1"/>
    </source>
</evidence>
<organism evidence="4 5">
    <name type="scientific">Hordeum vulgare subsp. vulgare</name>
    <name type="common">Domesticated barley</name>
    <dbReference type="NCBI Taxonomy" id="112509"/>
    <lineage>
        <taxon>Eukaryota</taxon>
        <taxon>Viridiplantae</taxon>
        <taxon>Streptophyta</taxon>
        <taxon>Embryophyta</taxon>
        <taxon>Tracheophyta</taxon>
        <taxon>Spermatophyta</taxon>
        <taxon>Magnoliopsida</taxon>
        <taxon>Liliopsida</taxon>
        <taxon>Poales</taxon>
        <taxon>Poaceae</taxon>
        <taxon>BOP clade</taxon>
        <taxon>Pooideae</taxon>
        <taxon>Triticodae</taxon>
        <taxon>Triticeae</taxon>
        <taxon>Hordeinae</taxon>
        <taxon>Hordeum</taxon>
    </lineage>
</organism>
<evidence type="ECO:0000256" key="1">
    <source>
        <dbReference type="ARBA" id="ARBA00007606"/>
    </source>
</evidence>
<evidence type="ECO:0000313" key="5">
    <source>
        <dbReference type="Proteomes" id="UP000011116"/>
    </source>
</evidence>
<keyword evidence="2" id="KW-0430">Lectin</keyword>
<comment type="similarity">
    <text evidence="1">Belongs to the leguminous lectin family.</text>
</comment>
<dbReference type="Pfam" id="PF00139">
    <property type="entry name" value="Lectin_legB"/>
    <property type="match status" value="1"/>
</dbReference>